<dbReference type="SUPFAM" id="SSF51905">
    <property type="entry name" value="FAD/NAD(P)-binding domain"/>
    <property type="match status" value="1"/>
</dbReference>
<dbReference type="SUPFAM" id="SSF54373">
    <property type="entry name" value="FAD-linked reductases, C-terminal domain"/>
    <property type="match status" value="1"/>
</dbReference>
<dbReference type="Gene3D" id="3.30.560.10">
    <property type="entry name" value="Glucose Oxidase, domain 3"/>
    <property type="match status" value="3"/>
</dbReference>
<name>A0AAN7YM25_9PEZI</name>
<dbReference type="PANTHER" id="PTHR11552:SF115">
    <property type="entry name" value="DEHYDROGENASE XPTC-RELATED"/>
    <property type="match status" value="1"/>
</dbReference>
<dbReference type="PANTHER" id="PTHR11552">
    <property type="entry name" value="GLUCOSE-METHANOL-CHOLINE GMC OXIDOREDUCTASE"/>
    <property type="match status" value="1"/>
</dbReference>
<feature type="domain" description="Glucose-methanol-choline oxidoreductase N-terminal" evidence="3">
    <location>
        <begin position="2"/>
        <end position="267"/>
    </location>
</feature>
<feature type="binding site" evidence="2">
    <location>
        <position position="222"/>
    </location>
    <ligand>
        <name>FAD</name>
        <dbReference type="ChEBI" id="CHEBI:57692"/>
    </ligand>
</feature>
<dbReference type="InterPro" id="IPR007867">
    <property type="entry name" value="GMC_OxRtase_C"/>
</dbReference>
<keyword evidence="2" id="KW-0274">FAD</keyword>
<evidence type="ECO:0000313" key="6">
    <source>
        <dbReference type="Proteomes" id="UP001310890"/>
    </source>
</evidence>
<feature type="binding site" evidence="2">
    <location>
        <position position="80"/>
    </location>
    <ligand>
        <name>FAD</name>
        <dbReference type="ChEBI" id="CHEBI:57692"/>
    </ligand>
</feature>
<feature type="domain" description="Glucose-methanol-choline oxidoreductase C-terminal" evidence="4">
    <location>
        <begin position="376"/>
        <end position="475"/>
    </location>
</feature>
<keyword evidence="2" id="KW-0285">Flavoprotein</keyword>
<evidence type="ECO:0000313" key="5">
    <source>
        <dbReference type="EMBL" id="KAK5108663.1"/>
    </source>
</evidence>
<reference evidence="5" key="1">
    <citation type="submission" date="2023-08" db="EMBL/GenBank/DDBJ databases">
        <title>Black Yeasts Isolated from many extreme environments.</title>
        <authorList>
            <person name="Coleine C."/>
            <person name="Stajich J.E."/>
            <person name="Selbmann L."/>
        </authorList>
    </citation>
    <scope>NUCLEOTIDE SEQUENCE</scope>
    <source>
        <strain evidence="5">CCFEE 5401</strain>
    </source>
</reference>
<dbReference type="InterPro" id="IPR036188">
    <property type="entry name" value="FAD/NAD-bd_sf"/>
</dbReference>
<comment type="caution">
    <text evidence="5">The sequence shown here is derived from an EMBL/GenBank/DDBJ whole genome shotgun (WGS) entry which is preliminary data.</text>
</comment>
<sequence>MALIVVGGGTAGLAVSSRTSQELPGSTVLVVEAGPDGRNDSRLYTPGRMSRLGSMYDWNFTTTPQPHANNRIIPQHRGHVLGCSSALSLHSWDRAAETDYDAWEEMCDPGWNWENMHPAMEAQETLQQTAMKGSAGLVNQGAGENGPVHFLVNRFSPPQQEAFFPRVQNLGLNQTYEVLNGDVIGWMRHTSNIVGMDYTRSYAPMFLTVDGSNLRYMINTTVAKVNLDQSCKKAIGLTLQNGTIIAAKKETILAAAGIKQLVDLPGVSENLQDHVRVTIAYQLKDNYTSPDILRLNATYAAEQLAMDHKNISSWYDETSSGYTYIQWQQAQGINASAFGAWGKEAAARGNVVDQKKLPNLLDTSKRVPQLEVLFDDGHPICNPNYLSSDSDLQAIAQAAKYMRHLAYTPPMRYTWDSEYEPGLQTVTTDAQWLDHARANVLSIWHPTATTALLPLKEGGVVGPDLMVYPVEDLRVDACGGYSDLYLGAYSDGCLWGIAKKGPGMMAKQWA</sequence>
<comment type="cofactor">
    <cofactor evidence="2">
        <name>FAD</name>
        <dbReference type="ChEBI" id="CHEBI:57692"/>
    </cofactor>
</comment>
<organism evidence="5 6">
    <name type="scientific">Meristemomyces frigidus</name>
    <dbReference type="NCBI Taxonomy" id="1508187"/>
    <lineage>
        <taxon>Eukaryota</taxon>
        <taxon>Fungi</taxon>
        <taxon>Dikarya</taxon>
        <taxon>Ascomycota</taxon>
        <taxon>Pezizomycotina</taxon>
        <taxon>Dothideomycetes</taxon>
        <taxon>Dothideomycetidae</taxon>
        <taxon>Mycosphaerellales</taxon>
        <taxon>Teratosphaeriaceae</taxon>
        <taxon>Meristemomyces</taxon>
    </lineage>
</organism>
<dbReference type="AlphaFoldDB" id="A0AAN7YM25"/>
<dbReference type="Gene3D" id="3.50.50.60">
    <property type="entry name" value="FAD/NAD(P)-binding domain"/>
    <property type="match status" value="3"/>
</dbReference>
<dbReference type="Pfam" id="PF00732">
    <property type="entry name" value="GMC_oxred_N"/>
    <property type="match status" value="1"/>
</dbReference>
<dbReference type="Pfam" id="PF05199">
    <property type="entry name" value="GMC_oxred_C"/>
    <property type="match status" value="1"/>
</dbReference>
<proteinExistence type="inferred from homology"/>
<feature type="binding site" evidence="2">
    <location>
        <begin position="444"/>
        <end position="445"/>
    </location>
    <ligand>
        <name>FAD</name>
        <dbReference type="ChEBI" id="CHEBI:57692"/>
    </ligand>
</feature>
<dbReference type="InterPro" id="IPR012132">
    <property type="entry name" value="GMC_OxRdtase"/>
</dbReference>
<dbReference type="InterPro" id="IPR000172">
    <property type="entry name" value="GMC_OxRdtase_N"/>
</dbReference>
<evidence type="ECO:0000256" key="2">
    <source>
        <dbReference type="PIRSR" id="PIRSR000137-2"/>
    </source>
</evidence>
<evidence type="ECO:0000259" key="4">
    <source>
        <dbReference type="Pfam" id="PF05199"/>
    </source>
</evidence>
<gene>
    <name evidence="5" type="ORF">LTR62_008068</name>
</gene>
<evidence type="ECO:0000259" key="3">
    <source>
        <dbReference type="Pfam" id="PF00732"/>
    </source>
</evidence>
<dbReference type="EMBL" id="JAVRRL010000080">
    <property type="protein sequence ID" value="KAK5108663.1"/>
    <property type="molecule type" value="Genomic_DNA"/>
</dbReference>
<comment type="similarity">
    <text evidence="1">Belongs to the GMC oxidoreductase family.</text>
</comment>
<dbReference type="GO" id="GO:0016614">
    <property type="term" value="F:oxidoreductase activity, acting on CH-OH group of donors"/>
    <property type="evidence" value="ECO:0007669"/>
    <property type="project" value="InterPro"/>
</dbReference>
<dbReference type="GO" id="GO:0044550">
    <property type="term" value="P:secondary metabolite biosynthetic process"/>
    <property type="evidence" value="ECO:0007669"/>
    <property type="project" value="TreeGrafter"/>
</dbReference>
<evidence type="ECO:0000256" key="1">
    <source>
        <dbReference type="ARBA" id="ARBA00010790"/>
    </source>
</evidence>
<dbReference type="Proteomes" id="UP001310890">
    <property type="component" value="Unassembled WGS sequence"/>
</dbReference>
<dbReference type="PIRSF" id="PIRSF000137">
    <property type="entry name" value="Alcohol_oxidase"/>
    <property type="match status" value="1"/>
</dbReference>
<protein>
    <submittedName>
        <fullName evidence="5">Uncharacterized protein</fullName>
    </submittedName>
</protein>
<dbReference type="GO" id="GO:0050660">
    <property type="term" value="F:flavin adenine dinucleotide binding"/>
    <property type="evidence" value="ECO:0007669"/>
    <property type="project" value="InterPro"/>
</dbReference>
<accession>A0AAN7YM25</accession>